<dbReference type="AlphaFoldDB" id="S5MVY7"/>
<evidence type="ECO:0000256" key="1">
    <source>
        <dbReference type="ARBA" id="ARBA00004141"/>
    </source>
</evidence>
<dbReference type="InterPro" id="IPR032808">
    <property type="entry name" value="DoxX"/>
</dbReference>
<evidence type="ECO:0000313" key="7">
    <source>
        <dbReference type="Proteomes" id="UP000015042"/>
    </source>
</evidence>
<feature type="transmembrane region" description="Helical" evidence="5">
    <location>
        <begin position="21"/>
        <end position="44"/>
    </location>
</feature>
<sequence length="154" mass="17274">MDDIGRTIRKKNMQRILNTVLDSNWLWLLARLLLSVIFLSSGLAKLLDTEGSLAEMRAAGLHPAWFFNLATAFVLLTGTALILLDRWVWLGAGMLAVFMLLTILIVHTFWTMSEPAMKTSLYFALEHITVIGGLIITAIASHLRHRLRTNVEAT</sequence>
<dbReference type="PATRIC" id="fig|1197719.3.peg.1578"/>
<gene>
    <name evidence="6" type="ORF">A464_1583</name>
</gene>
<dbReference type="HOGENOM" id="CLU_058421_11_1_6"/>
<evidence type="ECO:0000256" key="5">
    <source>
        <dbReference type="SAM" id="Phobius"/>
    </source>
</evidence>
<feature type="transmembrane region" description="Helical" evidence="5">
    <location>
        <begin position="64"/>
        <end position="84"/>
    </location>
</feature>
<dbReference type="GO" id="GO:0016020">
    <property type="term" value="C:membrane"/>
    <property type="evidence" value="ECO:0007669"/>
    <property type="project" value="UniProtKB-SubCell"/>
</dbReference>
<keyword evidence="3 5" id="KW-1133">Transmembrane helix</keyword>
<evidence type="ECO:0008006" key="8">
    <source>
        <dbReference type="Google" id="ProtNLM"/>
    </source>
</evidence>
<reference evidence="6 7" key="1">
    <citation type="submission" date="2013-07" db="EMBL/GenBank/DDBJ databases">
        <title>Genome sequence of Salmonella bongori N268-08 - a rare clinical isolate.</title>
        <authorList>
            <person name="Marti R."/>
            <person name="Hagens S."/>
            <person name="Loessner M.J."/>
            <person name="Klumpp J."/>
        </authorList>
    </citation>
    <scope>NUCLEOTIDE SEQUENCE [LARGE SCALE GENOMIC DNA]</scope>
    <source>
        <strain evidence="6 7">N268-08</strain>
    </source>
</reference>
<dbReference type="eggNOG" id="COG2259">
    <property type="taxonomic scope" value="Bacteria"/>
</dbReference>
<dbReference type="Pfam" id="PF07681">
    <property type="entry name" value="DoxX"/>
    <property type="match status" value="1"/>
</dbReference>
<evidence type="ECO:0000256" key="2">
    <source>
        <dbReference type="ARBA" id="ARBA00022692"/>
    </source>
</evidence>
<proteinExistence type="predicted"/>
<comment type="subcellular location">
    <subcellularLocation>
        <location evidence="1">Membrane</location>
        <topology evidence="1">Multi-pass membrane protein</topology>
    </subcellularLocation>
</comment>
<accession>S5MVY7</accession>
<protein>
    <recommendedName>
        <fullName evidence="8">DoxX family protein</fullName>
    </recommendedName>
</protein>
<feature type="transmembrane region" description="Helical" evidence="5">
    <location>
        <begin position="89"/>
        <end position="110"/>
    </location>
</feature>
<evidence type="ECO:0000256" key="3">
    <source>
        <dbReference type="ARBA" id="ARBA00022989"/>
    </source>
</evidence>
<organism evidence="6 7">
    <name type="scientific">Salmonella bongori N268-08</name>
    <dbReference type="NCBI Taxonomy" id="1197719"/>
    <lineage>
        <taxon>Bacteria</taxon>
        <taxon>Pseudomonadati</taxon>
        <taxon>Pseudomonadota</taxon>
        <taxon>Gammaproteobacteria</taxon>
        <taxon>Enterobacterales</taxon>
        <taxon>Enterobacteriaceae</taxon>
        <taxon>Salmonella</taxon>
    </lineage>
</organism>
<evidence type="ECO:0000256" key="4">
    <source>
        <dbReference type="ARBA" id="ARBA00023136"/>
    </source>
</evidence>
<name>S5MVY7_SALBN</name>
<keyword evidence="2 5" id="KW-0812">Transmembrane</keyword>
<dbReference type="EMBL" id="CP006608">
    <property type="protein sequence ID" value="AGR58769.1"/>
    <property type="molecule type" value="Genomic_DNA"/>
</dbReference>
<dbReference type="Proteomes" id="UP000015042">
    <property type="component" value="Chromosome"/>
</dbReference>
<evidence type="ECO:0000313" key="6">
    <source>
        <dbReference type="EMBL" id="AGR58769.1"/>
    </source>
</evidence>
<dbReference type="KEGG" id="sbz:A464_1583"/>
<keyword evidence="4 5" id="KW-0472">Membrane</keyword>
<feature type="transmembrane region" description="Helical" evidence="5">
    <location>
        <begin position="122"/>
        <end position="140"/>
    </location>
</feature>